<protein>
    <submittedName>
        <fullName evidence="1">Uncharacterized protein</fullName>
    </submittedName>
</protein>
<evidence type="ECO:0000313" key="1">
    <source>
        <dbReference type="EMBL" id="SVD24591.1"/>
    </source>
</evidence>
<feature type="non-terminal residue" evidence="1">
    <location>
        <position position="27"/>
    </location>
</feature>
<accession>A0A382TSV8</accession>
<sequence length="27" mass="3200">MLTTYHPVKHRFYPICAFHKTTGLHCP</sequence>
<reference evidence="1" key="1">
    <citation type="submission" date="2018-05" db="EMBL/GenBank/DDBJ databases">
        <authorList>
            <person name="Lanie J.A."/>
            <person name="Ng W.-L."/>
            <person name="Kazmierczak K.M."/>
            <person name="Andrzejewski T.M."/>
            <person name="Davidsen T.M."/>
            <person name="Wayne K.J."/>
            <person name="Tettelin H."/>
            <person name="Glass J.I."/>
            <person name="Rusch D."/>
            <person name="Podicherti R."/>
            <person name="Tsui H.-C.T."/>
            <person name="Winkler M.E."/>
        </authorList>
    </citation>
    <scope>NUCLEOTIDE SEQUENCE</scope>
</reference>
<dbReference type="EMBL" id="UINC01138565">
    <property type="protein sequence ID" value="SVD24591.1"/>
    <property type="molecule type" value="Genomic_DNA"/>
</dbReference>
<organism evidence="1">
    <name type="scientific">marine metagenome</name>
    <dbReference type="NCBI Taxonomy" id="408172"/>
    <lineage>
        <taxon>unclassified sequences</taxon>
        <taxon>metagenomes</taxon>
        <taxon>ecological metagenomes</taxon>
    </lineage>
</organism>
<dbReference type="AlphaFoldDB" id="A0A382TSV8"/>
<name>A0A382TSV8_9ZZZZ</name>
<gene>
    <name evidence="1" type="ORF">METZ01_LOCUS377445</name>
</gene>
<proteinExistence type="predicted"/>